<dbReference type="GO" id="GO:0003755">
    <property type="term" value="F:peptidyl-prolyl cis-trans isomerase activity"/>
    <property type="evidence" value="ECO:0007669"/>
    <property type="project" value="UniProtKB-KW"/>
</dbReference>
<dbReference type="Proteomes" id="UP000094527">
    <property type="component" value="Unassembled WGS sequence"/>
</dbReference>
<feature type="compositionally biased region" description="Basic and acidic residues" evidence="9">
    <location>
        <begin position="433"/>
        <end position="443"/>
    </location>
</feature>
<dbReference type="PROSITE" id="PS50059">
    <property type="entry name" value="FKBP_PPIASE"/>
    <property type="match status" value="2"/>
</dbReference>
<dbReference type="InterPro" id="IPR019734">
    <property type="entry name" value="TPR_rpt"/>
</dbReference>
<keyword evidence="5 7" id="KW-0697">Rotamase</keyword>
<evidence type="ECO:0000313" key="12">
    <source>
        <dbReference type="Proteomes" id="UP000094527"/>
    </source>
</evidence>
<evidence type="ECO:0000256" key="4">
    <source>
        <dbReference type="ARBA" id="ARBA00022803"/>
    </source>
</evidence>
<gene>
    <name evidence="11" type="ORF">Ocin01_00186</name>
</gene>
<evidence type="ECO:0000256" key="1">
    <source>
        <dbReference type="ARBA" id="ARBA00000971"/>
    </source>
</evidence>
<organism evidence="11 12">
    <name type="scientific">Orchesella cincta</name>
    <name type="common">Springtail</name>
    <name type="synonym">Podura cincta</name>
    <dbReference type="NCBI Taxonomy" id="48709"/>
    <lineage>
        <taxon>Eukaryota</taxon>
        <taxon>Metazoa</taxon>
        <taxon>Ecdysozoa</taxon>
        <taxon>Arthropoda</taxon>
        <taxon>Hexapoda</taxon>
        <taxon>Collembola</taxon>
        <taxon>Entomobryomorpha</taxon>
        <taxon>Entomobryoidea</taxon>
        <taxon>Orchesellidae</taxon>
        <taxon>Orchesellinae</taxon>
        <taxon>Orchesella</taxon>
    </lineage>
</organism>
<dbReference type="Gene3D" id="3.10.50.40">
    <property type="match status" value="2"/>
</dbReference>
<feature type="region of interest" description="Disordered" evidence="9">
    <location>
        <begin position="433"/>
        <end position="477"/>
    </location>
</feature>
<dbReference type="STRING" id="48709.A0A1D2NMN0"/>
<comment type="catalytic activity">
    <reaction evidence="1 7">
        <text>[protein]-peptidylproline (omega=180) = [protein]-peptidylproline (omega=0)</text>
        <dbReference type="Rhea" id="RHEA:16237"/>
        <dbReference type="Rhea" id="RHEA-COMP:10747"/>
        <dbReference type="Rhea" id="RHEA-COMP:10748"/>
        <dbReference type="ChEBI" id="CHEBI:83833"/>
        <dbReference type="ChEBI" id="CHEBI:83834"/>
        <dbReference type="EC" id="5.2.1.8"/>
    </reaction>
</comment>
<dbReference type="EC" id="5.2.1.8" evidence="2 7"/>
<evidence type="ECO:0000256" key="3">
    <source>
        <dbReference type="ARBA" id="ARBA00022737"/>
    </source>
</evidence>
<feature type="domain" description="PPIase FKBP-type" evidence="10">
    <location>
        <begin position="178"/>
        <end position="264"/>
    </location>
</feature>
<keyword evidence="12" id="KW-1185">Reference proteome</keyword>
<keyword evidence="3" id="KW-0677">Repeat</keyword>
<evidence type="ECO:0000256" key="8">
    <source>
        <dbReference type="PROSITE-ProRule" id="PRU00339"/>
    </source>
</evidence>
<evidence type="ECO:0000256" key="2">
    <source>
        <dbReference type="ARBA" id="ARBA00013194"/>
    </source>
</evidence>
<dbReference type="InterPro" id="IPR011990">
    <property type="entry name" value="TPR-like_helical_dom_sf"/>
</dbReference>
<keyword evidence="6 7" id="KW-0413">Isomerase</keyword>
<sequence length="477" mass="53104">MEEAAITTDEVIPEQDILAPLINDKCEDISKEGDSRKLFIEFLESVADETGKSVEEIPGDGCEVLVHYIGTLPDGTEFDRSDKRGKPFSFMLGEGAVIKGWDVGIAKLGRGQRAKLYIHPDYGYGANGSGQIPGNSPLIFEVTMIDFKPEDLTSSKSGALLRSRIIPGKSKFLNPNDGSSLTVTLIGEYEGTKFDERTVTFVLGEGGEHNIPYGVEKALFKFSQGEKSRLTLGPKYAFGSKGSAEFNIPADATVQYLVELISFERTREAWQMDPPEKLEAAQKAKDKGTAFFKEEKFNLATRQYKNIVNFLKTEASLEGDDEELRKSLLLASYLNQALCHLKLNEPVVAKRNADEAIELSVNNPKAYYRRGLANLGNKEAYDAKADFQKVLEIEPDNKAAKQQLAVCDKLIKQHKEREKQVYSKMFEKFAKMDTEKEQAELRKQPNGLDNLDEWQKGSSDKMDVDENSAPPAPASQD</sequence>
<name>A0A1D2NMN0_ORCCI</name>
<dbReference type="OrthoDB" id="433738at2759"/>
<dbReference type="Gene3D" id="1.25.40.10">
    <property type="entry name" value="Tetratricopeptide repeat domain"/>
    <property type="match status" value="1"/>
</dbReference>
<dbReference type="SMART" id="SM00028">
    <property type="entry name" value="TPR"/>
    <property type="match status" value="2"/>
</dbReference>
<comment type="caution">
    <text evidence="11">The sequence shown here is derived from an EMBL/GenBank/DDBJ whole genome shotgun (WGS) entry which is preliminary data.</text>
</comment>
<feature type="repeat" description="TPR" evidence="8">
    <location>
        <begin position="364"/>
        <end position="397"/>
    </location>
</feature>
<feature type="compositionally biased region" description="Basic and acidic residues" evidence="9">
    <location>
        <begin position="453"/>
        <end position="464"/>
    </location>
</feature>
<dbReference type="FunFam" id="1.25.40.10:FF:000008">
    <property type="entry name" value="Peptidylprolyl isomerase"/>
    <property type="match status" value="1"/>
</dbReference>
<accession>A0A1D2NMN0</accession>
<dbReference type="Pfam" id="PF00254">
    <property type="entry name" value="FKBP_C"/>
    <property type="match status" value="2"/>
</dbReference>
<dbReference type="SUPFAM" id="SSF54534">
    <property type="entry name" value="FKBP-like"/>
    <property type="match status" value="2"/>
</dbReference>
<dbReference type="SUPFAM" id="SSF48452">
    <property type="entry name" value="TPR-like"/>
    <property type="match status" value="1"/>
</dbReference>
<evidence type="ECO:0000259" key="10">
    <source>
        <dbReference type="PROSITE" id="PS50059"/>
    </source>
</evidence>
<dbReference type="PANTHER" id="PTHR46512">
    <property type="entry name" value="PEPTIDYLPROLYL ISOMERASE"/>
    <property type="match status" value="1"/>
</dbReference>
<dbReference type="PROSITE" id="PS50005">
    <property type="entry name" value="TPR"/>
    <property type="match status" value="1"/>
</dbReference>
<dbReference type="OMA" id="FGAEGNE"/>
<evidence type="ECO:0000256" key="9">
    <source>
        <dbReference type="SAM" id="MobiDB-lite"/>
    </source>
</evidence>
<dbReference type="InterPro" id="IPR046357">
    <property type="entry name" value="PPIase_dom_sf"/>
</dbReference>
<reference evidence="11 12" key="1">
    <citation type="journal article" date="2016" name="Genome Biol. Evol.">
        <title>Gene Family Evolution Reflects Adaptation to Soil Environmental Stressors in the Genome of the Collembolan Orchesella cincta.</title>
        <authorList>
            <person name="Faddeeva-Vakhrusheva A."/>
            <person name="Derks M.F."/>
            <person name="Anvar S.Y."/>
            <person name="Agamennone V."/>
            <person name="Suring W."/>
            <person name="Smit S."/>
            <person name="van Straalen N.M."/>
            <person name="Roelofs D."/>
        </authorList>
    </citation>
    <scope>NUCLEOTIDE SEQUENCE [LARGE SCALE GENOMIC DNA]</scope>
    <source>
        <tissue evidence="11">Mixed pool</tissue>
    </source>
</reference>
<dbReference type="InterPro" id="IPR001179">
    <property type="entry name" value="PPIase_FKBP_dom"/>
</dbReference>
<dbReference type="PANTHER" id="PTHR46512:SF9">
    <property type="entry name" value="PEPTIDYLPROLYL ISOMERASE"/>
    <property type="match status" value="1"/>
</dbReference>
<dbReference type="AlphaFoldDB" id="A0A1D2NMN0"/>
<dbReference type="EMBL" id="LJIJ01000004">
    <property type="protein sequence ID" value="ODN06487.1"/>
    <property type="molecule type" value="Genomic_DNA"/>
</dbReference>
<proteinExistence type="predicted"/>
<dbReference type="InterPro" id="IPR050754">
    <property type="entry name" value="FKBP4/5/8-like"/>
</dbReference>
<feature type="domain" description="PPIase FKBP-type" evidence="10">
    <location>
        <begin position="61"/>
        <end position="148"/>
    </location>
</feature>
<protein>
    <recommendedName>
        <fullName evidence="2 7">peptidylprolyl isomerase</fullName>
        <ecNumber evidence="2 7">5.2.1.8</ecNumber>
    </recommendedName>
</protein>
<dbReference type="FunFam" id="3.10.50.40:FF:000013">
    <property type="entry name" value="Peptidylprolyl isomerase"/>
    <property type="match status" value="1"/>
</dbReference>
<keyword evidence="4 8" id="KW-0802">TPR repeat</keyword>
<evidence type="ECO:0000313" key="11">
    <source>
        <dbReference type="EMBL" id="ODN06487.1"/>
    </source>
</evidence>
<evidence type="ECO:0000256" key="5">
    <source>
        <dbReference type="ARBA" id="ARBA00023110"/>
    </source>
</evidence>
<evidence type="ECO:0000256" key="6">
    <source>
        <dbReference type="ARBA" id="ARBA00023235"/>
    </source>
</evidence>
<evidence type="ECO:0000256" key="7">
    <source>
        <dbReference type="PROSITE-ProRule" id="PRU00277"/>
    </source>
</evidence>